<gene>
    <name evidence="1" type="ORF">FB465_1951</name>
</gene>
<dbReference type="EMBL" id="VIVR01000001">
    <property type="protein sequence ID" value="TWE16956.1"/>
    <property type="molecule type" value="Genomic_DNA"/>
</dbReference>
<protein>
    <submittedName>
        <fullName evidence="1">Uncharacterized protein</fullName>
    </submittedName>
</protein>
<keyword evidence="2" id="KW-1185">Reference proteome</keyword>
<evidence type="ECO:0000313" key="2">
    <source>
        <dbReference type="Proteomes" id="UP000318416"/>
    </source>
</evidence>
<dbReference type="AlphaFoldDB" id="A0A561EMV7"/>
<dbReference type="Proteomes" id="UP000318416">
    <property type="component" value="Unassembled WGS sequence"/>
</dbReference>
<name>A0A561EMV7_9ACTN</name>
<comment type="caution">
    <text evidence="1">The sequence shown here is derived from an EMBL/GenBank/DDBJ whole genome shotgun (WGS) entry which is preliminary data.</text>
</comment>
<reference evidence="1 2" key="1">
    <citation type="submission" date="2019-06" db="EMBL/GenBank/DDBJ databases">
        <title>Sequencing the genomes of 1000 actinobacteria strains.</title>
        <authorList>
            <person name="Klenk H.-P."/>
        </authorList>
    </citation>
    <scope>NUCLEOTIDE SEQUENCE [LARGE SCALE GENOMIC DNA]</scope>
    <source>
        <strain evidence="1 2">DSM 41649</strain>
    </source>
</reference>
<dbReference type="RefSeq" id="WP_145789436.1">
    <property type="nucleotide sequence ID" value="NZ_BAAABR010000054.1"/>
</dbReference>
<dbReference type="OrthoDB" id="4275637at2"/>
<proteinExistence type="predicted"/>
<sequence>MERGKPYIVGMQEFAAIYDVQSQMIRQWLHRGALDAETAIVVSGQLYWPLGFAAGYGETTPRRKTLNEAALQELVEQQEPGWMPQTKAELPAIVGQQEIVAMFDLPSQPTLVMAVETGRFVAADWRLGGSGGLWLLDTVLETVPDLQASARTLSWVPNPDVVAALRAGRYEGPGSVVLSRGRAAKK</sequence>
<evidence type="ECO:0000313" key="1">
    <source>
        <dbReference type="EMBL" id="TWE16956.1"/>
    </source>
</evidence>
<organism evidence="1 2">
    <name type="scientific">Kitasatospora atroaurantiaca</name>
    <dbReference type="NCBI Taxonomy" id="285545"/>
    <lineage>
        <taxon>Bacteria</taxon>
        <taxon>Bacillati</taxon>
        <taxon>Actinomycetota</taxon>
        <taxon>Actinomycetes</taxon>
        <taxon>Kitasatosporales</taxon>
        <taxon>Streptomycetaceae</taxon>
        <taxon>Kitasatospora</taxon>
    </lineage>
</organism>
<accession>A0A561EMV7</accession>